<dbReference type="AlphaFoldDB" id="A0A645C1K1"/>
<evidence type="ECO:0008006" key="2">
    <source>
        <dbReference type="Google" id="ProtNLM"/>
    </source>
</evidence>
<organism evidence="1">
    <name type="scientific">bioreactor metagenome</name>
    <dbReference type="NCBI Taxonomy" id="1076179"/>
    <lineage>
        <taxon>unclassified sequences</taxon>
        <taxon>metagenomes</taxon>
        <taxon>ecological metagenomes</taxon>
    </lineage>
</organism>
<proteinExistence type="predicted"/>
<dbReference type="EMBL" id="VSSQ01023962">
    <property type="protein sequence ID" value="MPM71208.1"/>
    <property type="molecule type" value="Genomic_DNA"/>
</dbReference>
<gene>
    <name evidence="1" type="ORF">SDC9_118171</name>
</gene>
<accession>A0A645C1K1</accession>
<comment type="caution">
    <text evidence="1">The sequence shown here is derived from an EMBL/GenBank/DDBJ whole genome shotgun (WGS) entry which is preliminary data.</text>
</comment>
<sequence length="47" mass="5342">MVYHEQSEQLKGFYKNKGICMEIDGTLPLPTITERIVTSLKQADESV</sequence>
<evidence type="ECO:0000313" key="1">
    <source>
        <dbReference type="EMBL" id="MPM71208.1"/>
    </source>
</evidence>
<reference evidence="1" key="1">
    <citation type="submission" date="2019-08" db="EMBL/GenBank/DDBJ databases">
        <authorList>
            <person name="Kucharzyk K."/>
            <person name="Murdoch R.W."/>
            <person name="Higgins S."/>
            <person name="Loffler F."/>
        </authorList>
    </citation>
    <scope>NUCLEOTIDE SEQUENCE</scope>
</reference>
<protein>
    <recommendedName>
        <fullName evidence="2">Adenylate kinase</fullName>
    </recommendedName>
</protein>
<name>A0A645C1K1_9ZZZZ</name>